<dbReference type="WBParaSite" id="SRAE_2000331300.1">
    <property type="protein sequence ID" value="SRAE_2000331300.1"/>
    <property type="gene ID" value="WBGene00263535"/>
</dbReference>
<feature type="region of interest" description="Disordered" evidence="1">
    <location>
        <begin position="259"/>
        <end position="288"/>
    </location>
</feature>
<sequence length="288" mass="33205">MTDQHRLIYWFGGGLMMGPNFSEVTQESCQNNITSNRPPYKRNAALRMNWLYTIEKKPVYLNTGVASLAKLIFTYPKEFLEYCNTNCFSTKEKNGLLLACNKYLKFDSRTNHFSPENYRRQKSGAKFFQWRIGNSKIHRCSSITFCNTSIKSAPDKSNKKEKPIYANNIQNLLNVSKNKCNTTSAHIDDSKKKSVKFSSKSVTTENKEDALDSYSKWLIEMNKKASIKKNCKNKTDEKSHPVYDDLDDLINNVDAFDLKEDKSNKTEEGSNPTNKNLTVEKDYNKVKK</sequence>
<evidence type="ECO:0000313" key="5">
    <source>
        <dbReference type="WormBase" id="SRAE_2000331300"/>
    </source>
</evidence>
<feature type="compositionally biased region" description="Basic and acidic residues" evidence="1">
    <location>
        <begin position="278"/>
        <end position="288"/>
    </location>
</feature>
<name>A0A090LKI1_STRRB</name>
<dbReference type="AlphaFoldDB" id="A0A090LKI1"/>
<dbReference type="RefSeq" id="XP_024507858.1">
    <property type="nucleotide sequence ID" value="XM_024654492.1"/>
</dbReference>
<reference evidence="2 3" key="1">
    <citation type="submission" date="2014-09" db="EMBL/GenBank/DDBJ databases">
        <authorList>
            <person name="Martin A.A."/>
        </authorList>
    </citation>
    <scope>NUCLEOTIDE SEQUENCE</scope>
    <source>
        <strain evidence="3">ED321</strain>
        <strain evidence="2">ED321 Heterogonic</strain>
    </source>
</reference>
<dbReference type="GeneID" id="36381028"/>
<gene>
    <name evidence="2 4 5" type="ORF">SRAE_2000331300</name>
</gene>
<keyword evidence="3" id="KW-1185">Reference proteome</keyword>
<dbReference type="EMBL" id="LN609529">
    <property type="protein sequence ID" value="CEF68658.1"/>
    <property type="molecule type" value="Genomic_DNA"/>
</dbReference>
<dbReference type="WormBase" id="SRAE_2000331300">
    <property type="protein sequence ID" value="SRP02340"/>
    <property type="gene ID" value="WBGene00263535"/>
</dbReference>
<evidence type="ECO:0000313" key="4">
    <source>
        <dbReference type="WBParaSite" id="SRAE_2000331300.1"/>
    </source>
</evidence>
<reference evidence="4" key="2">
    <citation type="submission" date="2020-12" db="UniProtKB">
        <authorList>
            <consortium name="WormBaseParasite"/>
        </authorList>
    </citation>
    <scope>IDENTIFICATION</scope>
</reference>
<organism evidence="2">
    <name type="scientific">Strongyloides ratti</name>
    <name type="common">Parasitic roundworm</name>
    <dbReference type="NCBI Taxonomy" id="34506"/>
    <lineage>
        <taxon>Eukaryota</taxon>
        <taxon>Metazoa</taxon>
        <taxon>Ecdysozoa</taxon>
        <taxon>Nematoda</taxon>
        <taxon>Chromadorea</taxon>
        <taxon>Rhabditida</taxon>
        <taxon>Tylenchina</taxon>
        <taxon>Panagrolaimomorpha</taxon>
        <taxon>Strongyloidoidea</taxon>
        <taxon>Strongyloididae</taxon>
        <taxon>Strongyloides</taxon>
    </lineage>
</organism>
<evidence type="ECO:0000256" key="1">
    <source>
        <dbReference type="SAM" id="MobiDB-lite"/>
    </source>
</evidence>
<accession>A0A090LKI1</accession>
<dbReference type="Proteomes" id="UP000035682">
    <property type="component" value="Unplaced"/>
</dbReference>
<dbReference type="CTD" id="36381028"/>
<evidence type="ECO:0000313" key="3">
    <source>
        <dbReference type="Proteomes" id="UP000035682"/>
    </source>
</evidence>
<proteinExistence type="predicted"/>
<evidence type="ECO:0000313" key="2">
    <source>
        <dbReference type="EMBL" id="CEF68658.1"/>
    </source>
</evidence>
<protein>
    <submittedName>
        <fullName evidence="2 4">Uncharacterized protein</fullName>
    </submittedName>
</protein>
<feature type="compositionally biased region" description="Basic and acidic residues" evidence="1">
    <location>
        <begin position="259"/>
        <end position="268"/>
    </location>
</feature>